<keyword evidence="1" id="KW-0472">Membrane</keyword>
<dbReference type="Proteomes" id="UP001499967">
    <property type="component" value="Unassembled WGS sequence"/>
</dbReference>
<evidence type="ECO:0008006" key="4">
    <source>
        <dbReference type="Google" id="ProtNLM"/>
    </source>
</evidence>
<dbReference type="EMBL" id="BAAAHP010000014">
    <property type="protein sequence ID" value="GAA0922225.1"/>
    <property type="molecule type" value="Genomic_DNA"/>
</dbReference>
<feature type="transmembrane region" description="Helical" evidence="1">
    <location>
        <begin position="62"/>
        <end position="82"/>
    </location>
</feature>
<name>A0ABN1P3K3_9PSEU</name>
<keyword evidence="1" id="KW-1133">Transmembrane helix</keyword>
<accession>A0ABN1P3K3</accession>
<proteinExistence type="predicted"/>
<dbReference type="RefSeq" id="WP_343938504.1">
    <property type="nucleotide sequence ID" value="NZ_BAAAHP010000014.1"/>
</dbReference>
<dbReference type="SUPFAM" id="SSF103473">
    <property type="entry name" value="MFS general substrate transporter"/>
    <property type="match status" value="1"/>
</dbReference>
<protein>
    <recommendedName>
        <fullName evidence="4">MFS transporter</fullName>
    </recommendedName>
</protein>
<evidence type="ECO:0000256" key="1">
    <source>
        <dbReference type="SAM" id="Phobius"/>
    </source>
</evidence>
<gene>
    <name evidence="2" type="ORF">GCM10009559_05510</name>
</gene>
<evidence type="ECO:0000313" key="2">
    <source>
        <dbReference type="EMBL" id="GAA0922225.1"/>
    </source>
</evidence>
<evidence type="ECO:0000313" key="3">
    <source>
        <dbReference type="Proteomes" id="UP001499967"/>
    </source>
</evidence>
<comment type="caution">
    <text evidence="2">The sequence shown here is derived from an EMBL/GenBank/DDBJ whole genome shotgun (WGS) entry which is preliminary data.</text>
</comment>
<reference evidence="2 3" key="1">
    <citation type="journal article" date="2019" name="Int. J. Syst. Evol. Microbiol.">
        <title>The Global Catalogue of Microorganisms (GCM) 10K type strain sequencing project: providing services to taxonomists for standard genome sequencing and annotation.</title>
        <authorList>
            <consortium name="The Broad Institute Genomics Platform"/>
            <consortium name="The Broad Institute Genome Sequencing Center for Infectious Disease"/>
            <person name="Wu L."/>
            <person name="Ma J."/>
        </authorList>
    </citation>
    <scope>NUCLEOTIDE SEQUENCE [LARGE SCALE GENOMIC DNA]</scope>
    <source>
        <strain evidence="2 3">JCM 11117</strain>
    </source>
</reference>
<keyword evidence="3" id="KW-1185">Reference proteome</keyword>
<dbReference type="InterPro" id="IPR036259">
    <property type="entry name" value="MFS_trans_sf"/>
</dbReference>
<sequence length="93" mass="9003">MFGAATSGTAPDQQGVASGSASTAQQIGGAVGLAVLVAIANAVTEGLTGSALRSTTTDCLRAAILVAAAGIAVTALVARRFIPERGAARHAAR</sequence>
<keyword evidence="1" id="KW-0812">Transmembrane</keyword>
<organism evidence="2 3">
    <name type="scientific">Pseudonocardia zijingensis</name>
    <dbReference type="NCBI Taxonomy" id="153376"/>
    <lineage>
        <taxon>Bacteria</taxon>
        <taxon>Bacillati</taxon>
        <taxon>Actinomycetota</taxon>
        <taxon>Actinomycetes</taxon>
        <taxon>Pseudonocardiales</taxon>
        <taxon>Pseudonocardiaceae</taxon>
        <taxon>Pseudonocardia</taxon>
    </lineage>
</organism>